<evidence type="ECO:0008006" key="3">
    <source>
        <dbReference type="Google" id="ProtNLM"/>
    </source>
</evidence>
<dbReference type="RefSeq" id="WP_256532490.1">
    <property type="nucleotide sequence ID" value="NZ_CP101824.1"/>
</dbReference>
<evidence type="ECO:0000313" key="1">
    <source>
        <dbReference type="EMBL" id="MFC3960210.1"/>
    </source>
</evidence>
<protein>
    <recommendedName>
        <fullName evidence="3">CARDB domain-containing protein</fullName>
    </recommendedName>
</protein>
<comment type="caution">
    <text evidence="1">The sequence shown here is derived from an EMBL/GenBank/DDBJ whole genome shotgun (WGS) entry which is preliminary data.</text>
</comment>
<sequence>MNYDRRSVLIGTGTAAAMTLAGCVGGSDSPEPVAVDVSHPEPRVVDVDNEQNDDGTYEFSVEIDNTGSSGDVGYTLVWLEDQDDDPYGSAAEVETSHERYFDGDERRTVSVTADPSDDRSAYGFRVWAGQVSVEVENEGGDGTVAVRLLDGTEIVDEAELLVDGGETTTHEFTSDFSDVDPEAIDVDVEAVD</sequence>
<accession>A0ABD5NTF9</accession>
<keyword evidence="2" id="KW-1185">Reference proteome</keyword>
<dbReference type="AlphaFoldDB" id="A0ABD5NTF9"/>
<name>A0ABD5NTF9_9EURY</name>
<gene>
    <name evidence="1" type="ORF">ACFOUR_17780</name>
</gene>
<dbReference type="EMBL" id="JBHSAQ010000016">
    <property type="protein sequence ID" value="MFC3960210.1"/>
    <property type="molecule type" value="Genomic_DNA"/>
</dbReference>
<proteinExistence type="predicted"/>
<reference evidence="1 2" key="1">
    <citation type="journal article" date="2019" name="Int. J. Syst. Evol. Microbiol.">
        <title>The Global Catalogue of Microorganisms (GCM) 10K type strain sequencing project: providing services to taxonomists for standard genome sequencing and annotation.</title>
        <authorList>
            <consortium name="The Broad Institute Genomics Platform"/>
            <consortium name="The Broad Institute Genome Sequencing Center for Infectious Disease"/>
            <person name="Wu L."/>
            <person name="Ma J."/>
        </authorList>
    </citation>
    <scope>NUCLEOTIDE SEQUENCE [LARGE SCALE GENOMIC DNA]</scope>
    <source>
        <strain evidence="1 2">IBRC-M 10256</strain>
    </source>
</reference>
<dbReference type="GeneID" id="73901577"/>
<organism evidence="1 2">
    <name type="scientific">Halovivax cerinus</name>
    <dbReference type="NCBI Taxonomy" id="1487865"/>
    <lineage>
        <taxon>Archaea</taxon>
        <taxon>Methanobacteriati</taxon>
        <taxon>Methanobacteriota</taxon>
        <taxon>Stenosarchaea group</taxon>
        <taxon>Halobacteria</taxon>
        <taxon>Halobacteriales</taxon>
        <taxon>Natrialbaceae</taxon>
        <taxon>Halovivax</taxon>
    </lineage>
</organism>
<dbReference type="Proteomes" id="UP001595846">
    <property type="component" value="Unassembled WGS sequence"/>
</dbReference>
<evidence type="ECO:0000313" key="2">
    <source>
        <dbReference type="Proteomes" id="UP001595846"/>
    </source>
</evidence>
<dbReference type="PROSITE" id="PS51257">
    <property type="entry name" value="PROKAR_LIPOPROTEIN"/>
    <property type="match status" value="1"/>
</dbReference>